<proteinExistence type="predicted"/>
<feature type="compositionally biased region" description="Basic and acidic residues" evidence="1">
    <location>
        <begin position="87"/>
        <end position="110"/>
    </location>
</feature>
<dbReference type="EMBL" id="JBBPBM010000011">
    <property type="protein sequence ID" value="KAK8563686.1"/>
    <property type="molecule type" value="Genomic_DNA"/>
</dbReference>
<evidence type="ECO:0000313" key="2">
    <source>
        <dbReference type="EMBL" id="KAK8563686.1"/>
    </source>
</evidence>
<evidence type="ECO:0000313" key="3">
    <source>
        <dbReference type="Proteomes" id="UP001472677"/>
    </source>
</evidence>
<keyword evidence="3" id="KW-1185">Reference proteome</keyword>
<gene>
    <name evidence="2" type="ORF">V6N12_035827</name>
</gene>
<evidence type="ECO:0000256" key="1">
    <source>
        <dbReference type="SAM" id="MobiDB-lite"/>
    </source>
</evidence>
<comment type="caution">
    <text evidence="2">The sequence shown here is derived from an EMBL/GenBank/DDBJ whole genome shotgun (WGS) entry which is preliminary data.</text>
</comment>
<name>A0ABR2ESR3_9ROSI</name>
<protein>
    <submittedName>
        <fullName evidence="2">Uncharacterized protein</fullName>
    </submittedName>
</protein>
<accession>A0ABR2ESR3</accession>
<dbReference type="Proteomes" id="UP001472677">
    <property type="component" value="Unassembled WGS sequence"/>
</dbReference>
<feature type="region of interest" description="Disordered" evidence="1">
    <location>
        <begin position="87"/>
        <end position="114"/>
    </location>
</feature>
<organism evidence="2 3">
    <name type="scientific">Hibiscus sabdariffa</name>
    <name type="common">roselle</name>
    <dbReference type="NCBI Taxonomy" id="183260"/>
    <lineage>
        <taxon>Eukaryota</taxon>
        <taxon>Viridiplantae</taxon>
        <taxon>Streptophyta</taxon>
        <taxon>Embryophyta</taxon>
        <taxon>Tracheophyta</taxon>
        <taxon>Spermatophyta</taxon>
        <taxon>Magnoliopsida</taxon>
        <taxon>eudicotyledons</taxon>
        <taxon>Gunneridae</taxon>
        <taxon>Pentapetalae</taxon>
        <taxon>rosids</taxon>
        <taxon>malvids</taxon>
        <taxon>Malvales</taxon>
        <taxon>Malvaceae</taxon>
        <taxon>Malvoideae</taxon>
        <taxon>Hibiscus</taxon>
    </lineage>
</organism>
<reference evidence="2 3" key="1">
    <citation type="journal article" date="2024" name="G3 (Bethesda)">
        <title>Genome assembly of Hibiscus sabdariffa L. provides insights into metabolisms of medicinal natural products.</title>
        <authorList>
            <person name="Kim T."/>
        </authorList>
    </citation>
    <scope>NUCLEOTIDE SEQUENCE [LARGE SCALE GENOMIC DNA]</scope>
    <source>
        <strain evidence="2">TK-2024</strain>
        <tissue evidence="2">Old leaves</tissue>
    </source>
</reference>
<sequence>MQVENRRRNESSAKKIYLHARADFQQNRELNRNRFDVLVSDSINGVEDGNISTSTTDRIEGQHADDNNKRLKVVEVPRASVLARGKTIGEHHAESSNHRKSMETRNETKKANSANASALPVEGVVAASIIELSTQISKKLVLGARLNLKVASLEDVVVVEFSLNNEKHMAIKVVECMQVSNRCQAIAPVSTRPIRNFSSKAANRNIAHVKGLTKRGPKPKKKVGGKIELAEVVEVLTYQLNKAIGEADVGTSMAEDGGLQEIPEEQVQWFTNKAYEGVDNPDT</sequence>